<organism evidence="3">
    <name type="scientific">Leptosphaeria maculans (strain JN3 / isolate v23.1.3 / race Av1-4-5-6-7-8)</name>
    <name type="common">Blackleg fungus</name>
    <name type="synonym">Phoma lingam</name>
    <dbReference type="NCBI Taxonomy" id="985895"/>
    <lineage>
        <taxon>Eukaryota</taxon>
        <taxon>Fungi</taxon>
        <taxon>Dikarya</taxon>
        <taxon>Ascomycota</taxon>
        <taxon>Pezizomycotina</taxon>
        <taxon>Dothideomycetes</taxon>
        <taxon>Pleosporomycetidae</taxon>
        <taxon>Pleosporales</taxon>
        <taxon>Pleosporineae</taxon>
        <taxon>Leptosphaeriaceae</taxon>
        <taxon>Plenodomus</taxon>
        <taxon>Plenodomus lingam/Leptosphaeria maculans species complex</taxon>
    </lineage>
</organism>
<dbReference type="InParanoid" id="E4ZIN3"/>
<sequence length="415" mass="44862">MCIIFYAAYPGCVHVDYIGSYHCGYPGCSIETQHIVQVEETGFRCDMCIRLDVTQTEPMPPAQWYVPVPDMKLGFKRREGWAWPSVVDRGVMAAGTAWGNGWSRGGGGSGDDTRSHPRSNPQSLSDTDSTTNYWPLSAAEKATHLFAKLTVREEAQSVSTGSRSGDSNGSSSGAEGVGKSALSTLILTAQSSERNPSPALQPPLMPRFSPLLPAGLPSYPVLPPGLINYPLYPFGLTAEQFSALQRQSATPVVPMMEISGLHTRQTPVYNTPARQLEQYQARTYTGAVQPVHAVPTERPHSKFIPTPWNTSTHIPVEQAFSVRKPNNVHSDTPTVVYGNVVFHPTPIGTPYPNMNVPVDAPARYGNSGVFDATNMTSNMTGSALNPRAPQFRGMVEGKGKGKAEGRGFRSNIPGV</sequence>
<feature type="region of interest" description="Disordered" evidence="1">
    <location>
        <begin position="156"/>
        <end position="177"/>
    </location>
</feature>
<name>E4ZIN3_LEPMJ</name>
<feature type="region of interest" description="Disordered" evidence="1">
    <location>
        <begin position="98"/>
        <end position="132"/>
    </location>
</feature>
<feature type="compositionally biased region" description="Low complexity" evidence="1">
    <location>
        <begin position="159"/>
        <end position="174"/>
    </location>
</feature>
<proteinExistence type="predicted"/>
<evidence type="ECO:0000313" key="3">
    <source>
        <dbReference type="Proteomes" id="UP000002668"/>
    </source>
</evidence>
<dbReference type="OrthoDB" id="3687864at2759"/>
<dbReference type="AlphaFoldDB" id="E4ZIN3"/>
<dbReference type="HOGENOM" id="CLU_662341_0_0_1"/>
<dbReference type="Proteomes" id="UP000002668">
    <property type="component" value="Genome"/>
</dbReference>
<protein>
    <submittedName>
        <fullName evidence="2">Predicted protein</fullName>
    </submittedName>
</protein>
<reference evidence="3" key="1">
    <citation type="journal article" date="2011" name="Nat. Commun.">
        <title>Effector diversification within compartments of the Leptosphaeria maculans genome affected by Repeat-Induced Point mutations.</title>
        <authorList>
            <person name="Rouxel T."/>
            <person name="Grandaubert J."/>
            <person name="Hane J.K."/>
            <person name="Hoede C."/>
            <person name="van de Wouw A.P."/>
            <person name="Couloux A."/>
            <person name="Dominguez V."/>
            <person name="Anthouard V."/>
            <person name="Bally P."/>
            <person name="Bourras S."/>
            <person name="Cozijnsen A.J."/>
            <person name="Ciuffetti L.M."/>
            <person name="Degrave A."/>
            <person name="Dilmaghani A."/>
            <person name="Duret L."/>
            <person name="Fudal I."/>
            <person name="Goodwin S.B."/>
            <person name="Gout L."/>
            <person name="Glaser N."/>
            <person name="Linglin J."/>
            <person name="Kema G.H.J."/>
            <person name="Lapalu N."/>
            <person name="Lawrence C.B."/>
            <person name="May K."/>
            <person name="Meyer M."/>
            <person name="Ollivier B."/>
            <person name="Poulain J."/>
            <person name="Schoch C.L."/>
            <person name="Simon A."/>
            <person name="Spatafora J.W."/>
            <person name="Stachowiak A."/>
            <person name="Turgeon B.G."/>
            <person name="Tyler B.M."/>
            <person name="Vincent D."/>
            <person name="Weissenbach J."/>
            <person name="Amselem J."/>
            <person name="Quesneville H."/>
            <person name="Oliver R.P."/>
            <person name="Wincker P."/>
            <person name="Balesdent M.-H."/>
            <person name="Howlett B.J."/>
        </authorList>
    </citation>
    <scope>NUCLEOTIDE SEQUENCE [LARGE SCALE GENOMIC DNA]</scope>
    <source>
        <strain evidence="3">JN3 / isolate v23.1.3 / race Av1-4-5-6-7-8</strain>
    </source>
</reference>
<evidence type="ECO:0000313" key="2">
    <source>
        <dbReference type="EMBL" id="CBX91054.1"/>
    </source>
</evidence>
<keyword evidence="3" id="KW-1185">Reference proteome</keyword>
<evidence type="ECO:0000256" key="1">
    <source>
        <dbReference type="SAM" id="MobiDB-lite"/>
    </source>
</evidence>
<accession>E4ZIN3</accession>
<feature type="compositionally biased region" description="Polar residues" evidence="1">
    <location>
        <begin position="118"/>
        <end position="132"/>
    </location>
</feature>
<dbReference type="VEuPathDB" id="FungiDB:LEMA_P060880.1"/>
<dbReference type="EMBL" id="FP929065">
    <property type="protein sequence ID" value="CBX91054.1"/>
    <property type="molecule type" value="Genomic_DNA"/>
</dbReference>
<gene>
    <name evidence="2" type="ORF">LEMA_P060880.1</name>
</gene>